<dbReference type="Proteomes" id="UP000773614">
    <property type="component" value="Unassembled WGS sequence"/>
</dbReference>
<dbReference type="EMBL" id="SPKJ01000045">
    <property type="protein sequence ID" value="MYZ48682.1"/>
    <property type="molecule type" value="Genomic_DNA"/>
</dbReference>
<organism evidence="2 3">
    <name type="scientific">Propylenella binzhouense</name>
    <dbReference type="NCBI Taxonomy" id="2555902"/>
    <lineage>
        <taxon>Bacteria</taxon>
        <taxon>Pseudomonadati</taxon>
        <taxon>Pseudomonadota</taxon>
        <taxon>Alphaproteobacteria</taxon>
        <taxon>Hyphomicrobiales</taxon>
        <taxon>Propylenellaceae</taxon>
        <taxon>Propylenella</taxon>
    </lineage>
</organism>
<gene>
    <name evidence="2" type="ORF">E4O86_13275</name>
</gene>
<dbReference type="Gene3D" id="2.40.70.10">
    <property type="entry name" value="Acid Proteases"/>
    <property type="match status" value="1"/>
</dbReference>
<proteinExistence type="predicted"/>
<keyword evidence="3" id="KW-1185">Reference proteome</keyword>
<feature type="chain" id="PRO_5037928476" evidence="1">
    <location>
        <begin position="23"/>
        <end position="170"/>
    </location>
</feature>
<dbReference type="GO" id="GO:0004190">
    <property type="term" value="F:aspartic-type endopeptidase activity"/>
    <property type="evidence" value="ECO:0007669"/>
    <property type="project" value="InterPro"/>
</dbReference>
<dbReference type="SUPFAM" id="SSF50630">
    <property type="entry name" value="Acid proteases"/>
    <property type="match status" value="1"/>
</dbReference>
<dbReference type="EC" id="3.4.23.-" evidence="2"/>
<comment type="caution">
    <text evidence="2">The sequence shown here is derived from an EMBL/GenBank/DDBJ whole genome shotgun (WGS) entry which is preliminary data.</text>
</comment>
<dbReference type="AlphaFoldDB" id="A0A964WU32"/>
<accession>A0A964WU32</accession>
<dbReference type="Pfam" id="PF13975">
    <property type="entry name" value="gag-asp_proteas"/>
    <property type="match status" value="1"/>
</dbReference>
<evidence type="ECO:0000256" key="1">
    <source>
        <dbReference type="SAM" id="SignalP"/>
    </source>
</evidence>
<dbReference type="OrthoDB" id="7595324at2"/>
<dbReference type="CDD" id="cd05483">
    <property type="entry name" value="retropepsin_like_bacteria"/>
    <property type="match status" value="1"/>
</dbReference>
<feature type="signal peptide" evidence="1">
    <location>
        <begin position="1"/>
        <end position="22"/>
    </location>
</feature>
<dbReference type="InterPro" id="IPR021109">
    <property type="entry name" value="Peptidase_aspartic_dom_sf"/>
</dbReference>
<sequence length="170" mass="17759">MRNLLVLSVLIALAAASVPGIVARYAAPADGLVGERPNGRQAAKAAGPRRIAIRAGADGHYYVDAAINLRPIRLMVDTGATVVVLRQSDAARVGLRTVRADFSHPVQTANGTTYGAETTLDSVAVSDIDVGDVRALVIPDAQLGMSLLGASFLNRLGRFEVSNGTLILED</sequence>
<keyword evidence="1" id="KW-0732">Signal</keyword>
<dbReference type="GO" id="GO:0006508">
    <property type="term" value="P:proteolysis"/>
    <property type="evidence" value="ECO:0007669"/>
    <property type="project" value="UniProtKB-KW"/>
</dbReference>
<dbReference type="InterPro" id="IPR011969">
    <property type="entry name" value="Clan_AA_Asp_peptidase_C"/>
</dbReference>
<reference evidence="2" key="1">
    <citation type="submission" date="2019-03" db="EMBL/GenBank/DDBJ databases">
        <title>Afifella sp. nov., isolated from activated sludge.</title>
        <authorList>
            <person name="Li Q."/>
            <person name="Liu Y."/>
        </authorList>
    </citation>
    <scope>NUCLEOTIDE SEQUENCE</scope>
    <source>
        <strain evidence="2">L72</strain>
    </source>
</reference>
<dbReference type="PROSITE" id="PS00141">
    <property type="entry name" value="ASP_PROTEASE"/>
    <property type="match status" value="1"/>
</dbReference>
<dbReference type="InterPro" id="IPR001969">
    <property type="entry name" value="Aspartic_peptidase_AS"/>
</dbReference>
<protein>
    <submittedName>
        <fullName evidence="2">TIGR02281 family clan AA aspartic protease</fullName>
        <ecNumber evidence="2">3.4.23.-</ecNumber>
    </submittedName>
</protein>
<dbReference type="InterPro" id="IPR034122">
    <property type="entry name" value="Retropepsin-like_bacterial"/>
</dbReference>
<name>A0A964WU32_9HYPH</name>
<keyword evidence="2" id="KW-0645">Protease</keyword>
<keyword evidence="2" id="KW-0378">Hydrolase</keyword>
<evidence type="ECO:0000313" key="3">
    <source>
        <dbReference type="Proteomes" id="UP000773614"/>
    </source>
</evidence>
<dbReference type="RefSeq" id="WP_161141031.1">
    <property type="nucleotide sequence ID" value="NZ_SPKJ01000045.1"/>
</dbReference>
<evidence type="ECO:0000313" key="2">
    <source>
        <dbReference type="EMBL" id="MYZ48682.1"/>
    </source>
</evidence>
<dbReference type="NCBIfam" id="TIGR02281">
    <property type="entry name" value="clan_AA_DTGA"/>
    <property type="match status" value="1"/>
</dbReference>